<evidence type="ECO:0000313" key="3">
    <source>
        <dbReference type="Proteomes" id="UP000238348"/>
    </source>
</evidence>
<sequence>MTPKQSTTSLVLSRLTTARHLFRHFTHRRRLFMLPLLLFLMVSGLLLVVTGGLSYVAPFVYAVF</sequence>
<evidence type="ECO:0000313" key="2">
    <source>
        <dbReference type="EMBL" id="AUX40290.1"/>
    </source>
</evidence>
<dbReference type="AlphaFoldDB" id="A0A2L0ELY3"/>
<proteinExistence type="predicted"/>
<keyword evidence="1" id="KW-0472">Membrane</keyword>
<evidence type="ECO:0000256" key="1">
    <source>
        <dbReference type="SAM" id="Phobius"/>
    </source>
</evidence>
<dbReference type="EMBL" id="CP012673">
    <property type="protein sequence ID" value="AUX40290.1"/>
    <property type="molecule type" value="Genomic_DNA"/>
</dbReference>
<organism evidence="2 3">
    <name type="scientific">Sorangium cellulosum</name>
    <name type="common">Polyangium cellulosum</name>
    <dbReference type="NCBI Taxonomy" id="56"/>
    <lineage>
        <taxon>Bacteria</taxon>
        <taxon>Pseudomonadati</taxon>
        <taxon>Myxococcota</taxon>
        <taxon>Polyangia</taxon>
        <taxon>Polyangiales</taxon>
        <taxon>Polyangiaceae</taxon>
        <taxon>Sorangium</taxon>
    </lineage>
</organism>
<keyword evidence="1" id="KW-1133">Transmembrane helix</keyword>
<dbReference type="InterPro" id="IPR046031">
    <property type="entry name" value="DUF5989"/>
</dbReference>
<dbReference type="Proteomes" id="UP000238348">
    <property type="component" value="Chromosome"/>
</dbReference>
<dbReference type="RefSeq" id="WP_159396756.1">
    <property type="nucleotide sequence ID" value="NZ_CP012673.1"/>
</dbReference>
<name>A0A2L0ELY3_SORCE</name>
<protein>
    <submittedName>
        <fullName evidence="2">Uncharacterized protein</fullName>
    </submittedName>
</protein>
<feature type="transmembrane region" description="Helical" evidence="1">
    <location>
        <begin position="31"/>
        <end position="57"/>
    </location>
</feature>
<gene>
    <name evidence="2" type="ORF">SOCE26_016900</name>
</gene>
<reference evidence="2 3" key="1">
    <citation type="submission" date="2015-09" db="EMBL/GenBank/DDBJ databases">
        <title>Sorangium comparison.</title>
        <authorList>
            <person name="Zaburannyi N."/>
            <person name="Bunk B."/>
            <person name="Overmann J."/>
            <person name="Mueller R."/>
        </authorList>
    </citation>
    <scope>NUCLEOTIDE SEQUENCE [LARGE SCALE GENOMIC DNA]</scope>
    <source>
        <strain evidence="2 3">So ce26</strain>
    </source>
</reference>
<dbReference type="Pfam" id="PF19451">
    <property type="entry name" value="DUF5989"/>
    <property type="match status" value="1"/>
</dbReference>
<accession>A0A2L0ELY3</accession>
<keyword evidence="1" id="KW-0812">Transmembrane</keyword>